<sequence length="53" mass="5637">MFVEMGADRLGVNGFSCVAMGEGAAFPGSYWIFRSREGNGQIIKTLVPLPGSD</sequence>
<dbReference type="Proteomes" id="UP000346198">
    <property type="component" value="Unassembled WGS sequence"/>
</dbReference>
<gene>
    <name evidence="1" type="ORF">SCARR_02067</name>
</gene>
<dbReference type="AlphaFoldDB" id="A0A6C2UKR7"/>
<protein>
    <submittedName>
        <fullName evidence="1">Uncharacterized protein</fullName>
    </submittedName>
</protein>
<keyword evidence="2" id="KW-1185">Reference proteome</keyword>
<dbReference type="EMBL" id="CAAHFH010000001">
    <property type="protein sequence ID" value="VGO20007.1"/>
    <property type="molecule type" value="Genomic_DNA"/>
</dbReference>
<accession>A0A6C2UKR7</accession>
<evidence type="ECO:0000313" key="2">
    <source>
        <dbReference type="Proteomes" id="UP000346198"/>
    </source>
</evidence>
<name>A0A6C2UKR7_9BACT</name>
<evidence type="ECO:0000313" key="1">
    <source>
        <dbReference type="EMBL" id="VGO20007.1"/>
    </source>
</evidence>
<proteinExistence type="predicted"/>
<organism evidence="1 2">
    <name type="scientific">Pontiella sulfatireligans</name>
    <dbReference type="NCBI Taxonomy" id="2750658"/>
    <lineage>
        <taxon>Bacteria</taxon>
        <taxon>Pseudomonadati</taxon>
        <taxon>Kiritimatiellota</taxon>
        <taxon>Kiritimatiellia</taxon>
        <taxon>Kiritimatiellales</taxon>
        <taxon>Pontiellaceae</taxon>
        <taxon>Pontiella</taxon>
    </lineage>
</organism>
<reference evidence="1 2" key="1">
    <citation type="submission" date="2019-04" db="EMBL/GenBank/DDBJ databases">
        <authorList>
            <person name="Van Vliet M D."/>
        </authorList>
    </citation>
    <scope>NUCLEOTIDE SEQUENCE [LARGE SCALE GENOMIC DNA]</scope>
    <source>
        <strain evidence="1 2">F21</strain>
    </source>
</reference>